<evidence type="ECO:0000256" key="1">
    <source>
        <dbReference type="ARBA" id="ARBA00000553"/>
    </source>
</evidence>
<evidence type="ECO:0000256" key="2">
    <source>
        <dbReference type="ARBA" id="ARBA00007353"/>
    </source>
</evidence>
<comment type="similarity">
    <text evidence="2">Belongs to the purine nucleoside phosphorylase YfiH/LACC1 family.</text>
</comment>
<evidence type="ECO:0008006" key="12">
    <source>
        <dbReference type="Google" id="ProtNLM"/>
    </source>
</evidence>
<sequence length="205" mass="23488">MMHNSADKVKYIVNDLLIPFKVGISLKSDMPNNGDMSYNYPENEENRLRFFKDLKIEDKRFIRNRQIHSDIIVYPNYNSVQNADGLISKDFKDALMLLTADCYNIFFTTDNERIFGAVHAGWKGVVGGILNSMKRKFKGESKVLIAQGICGEHFIVKEDVASQFAERFSKSRIHRENNIKIDIRSIINDELNGCAEIANLNMCNV</sequence>
<evidence type="ECO:0000313" key="10">
    <source>
        <dbReference type="EMBL" id="HAV92622.1"/>
    </source>
</evidence>
<dbReference type="Pfam" id="PF02578">
    <property type="entry name" value="Cu-oxidase_4"/>
    <property type="match status" value="1"/>
</dbReference>
<comment type="catalytic activity">
    <reaction evidence="8">
        <text>adenosine + phosphate = alpha-D-ribose 1-phosphate + adenine</text>
        <dbReference type="Rhea" id="RHEA:27642"/>
        <dbReference type="ChEBI" id="CHEBI:16335"/>
        <dbReference type="ChEBI" id="CHEBI:16708"/>
        <dbReference type="ChEBI" id="CHEBI:43474"/>
        <dbReference type="ChEBI" id="CHEBI:57720"/>
        <dbReference type="EC" id="2.4.2.1"/>
    </reaction>
    <physiologicalReaction direction="left-to-right" evidence="8">
        <dbReference type="Rhea" id="RHEA:27643"/>
    </physiologicalReaction>
</comment>
<dbReference type="Proteomes" id="UP000264062">
    <property type="component" value="Unassembled WGS sequence"/>
</dbReference>
<keyword evidence="3" id="KW-0808">Transferase</keyword>
<dbReference type="GO" id="GO:0005507">
    <property type="term" value="F:copper ion binding"/>
    <property type="evidence" value="ECO:0007669"/>
    <property type="project" value="TreeGrafter"/>
</dbReference>
<proteinExistence type="inferred from homology"/>
<comment type="caution">
    <text evidence="10">The sequence shown here is derived from an EMBL/GenBank/DDBJ whole genome shotgun (WGS) entry which is preliminary data.</text>
</comment>
<comment type="catalytic activity">
    <reaction evidence="1">
        <text>inosine + phosphate = alpha-D-ribose 1-phosphate + hypoxanthine</text>
        <dbReference type="Rhea" id="RHEA:27646"/>
        <dbReference type="ChEBI" id="CHEBI:17368"/>
        <dbReference type="ChEBI" id="CHEBI:17596"/>
        <dbReference type="ChEBI" id="CHEBI:43474"/>
        <dbReference type="ChEBI" id="CHEBI:57720"/>
        <dbReference type="EC" id="2.4.2.1"/>
    </reaction>
    <physiologicalReaction direction="left-to-right" evidence="1">
        <dbReference type="Rhea" id="RHEA:27647"/>
    </physiologicalReaction>
</comment>
<dbReference type="InterPro" id="IPR003730">
    <property type="entry name" value="Cu_polyphenol_OxRdtase"/>
</dbReference>
<accession>A0A350HAQ6</accession>
<dbReference type="InterPro" id="IPR038371">
    <property type="entry name" value="Cu_polyphenol_OxRdtase_sf"/>
</dbReference>
<keyword evidence="4" id="KW-0479">Metal-binding</keyword>
<comment type="catalytic activity">
    <reaction evidence="9">
        <text>S-methyl-5'-thioadenosine + phosphate = 5-(methylsulfanyl)-alpha-D-ribose 1-phosphate + adenine</text>
        <dbReference type="Rhea" id="RHEA:11852"/>
        <dbReference type="ChEBI" id="CHEBI:16708"/>
        <dbReference type="ChEBI" id="CHEBI:17509"/>
        <dbReference type="ChEBI" id="CHEBI:43474"/>
        <dbReference type="ChEBI" id="CHEBI:58533"/>
        <dbReference type="EC" id="2.4.2.28"/>
    </reaction>
    <physiologicalReaction direction="left-to-right" evidence="9">
        <dbReference type="Rhea" id="RHEA:11853"/>
    </physiologicalReaction>
</comment>
<comment type="catalytic activity">
    <reaction evidence="7">
        <text>adenosine + H2O + H(+) = inosine + NH4(+)</text>
        <dbReference type="Rhea" id="RHEA:24408"/>
        <dbReference type="ChEBI" id="CHEBI:15377"/>
        <dbReference type="ChEBI" id="CHEBI:15378"/>
        <dbReference type="ChEBI" id="CHEBI:16335"/>
        <dbReference type="ChEBI" id="CHEBI:17596"/>
        <dbReference type="ChEBI" id="CHEBI:28938"/>
        <dbReference type="EC" id="3.5.4.4"/>
    </reaction>
    <physiologicalReaction direction="left-to-right" evidence="7">
        <dbReference type="Rhea" id="RHEA:24409"/>
    </physiologicalReaction>
</comment>
<dbReference type="InterPro" id="IPR011324">
    <property type="entry name" value="Cytotoxic_necrot_fac-like_cat"/>
</dbReference>
<evidence type="ECO:0000256" key="3">
    <source>
        <dbReference type="ARBA" id="ARBA00022679"/>
    </source>
</evidence>
<dbReference type="EMBL" id="DMZY01000165">
    <property type="protein sequence ID" value="HAV92622.1"/>
    <property type="molecule type" value="Genomic_DNA"/>
</dbReference>
<evidence type="ECO:0000313" key="11">
    <source>
        <dbReference type="Proteomes" id="UP000264062"/>
    </source>
</evidence>
<evidence type="ECO:0000256" key="4">
    <source>
        <dbReference type="ARBA" id="ARBA00022723"/>
    </source>
</evidence>
<evidence type="ECO:0000256" key="6">
    <source>
        <dbReference type="ARBA" id="ARBA00022833"/>
    </source>
</evidence>
<evidence type="ECO:0000256" key="8">
    <source>
        <dbReference type="ARBA" id="ARBA00048968"/>
    </source>
</evidence>
<evidence type="ECO:0000256" key="9">
    <source>
        <dbReference type="ARBA" id="ARBA00049893"/>
    </source>
</evidence>
<organism evidence="10 11">
    <name type="scientific">candidate division WOR-3 bacterium</name>
    <dbReference type="NCBI Taxonomy" id="2052148"/>
    <lineage>
        <taxon>Bacteria</taxon>
        <taxon>Bacteria division WOR-3</taxon>
    </lineage>
</organism>
<reference evidence="10 11" key="1">
    <citation type="journal article" date="2018" name="Nat. Biotechnol.">
        <title>A standardized bacterial taxonomy based on genome phylogeny substantially revises the tree of life.</title>
        <authorList>
            <person name="Parks D.H."/>
            <person name="Chuvochina M."/>
            <person name="Waite D.W."/>
            <person name="Rinke C."/>
            <person name="Skarshewski A."/>
            <person name="Chaumeil P.A."/>
            <person name="Hugenholtz P."/>
        </authorList>
    </citation>
    <scope>NUCLEOTIDE SEQUENCE [LARGE SCALE GENOMIC DNA]</scope>
    <source>
        <strain evidence="10">UBA9956</strain>
    </source>
</reference>
<dbReference type="PANTHER" id="PTHR30616:SF2">
    <property type="entry name" value="PURINE NUCLEOSIDE PHOSPHORYLASE LACC1"/>
    <property type="match status" value="1"/>
</dbReference>
<protein>
    <recommendedName>
        <fullName evidence="12">Laccase domain-containing protein</fullName>
    </recommendedName>
</protein>
<dbReference type="Gene3D" id="3.60.140.10">
    <property type="entry name" value="CNF1/YfiH-like putative cysteine hydrolases"/>
    <property type="match status" value="1"/>
</dbReference>
<evidence type="ECO:0000256" key="5">
    <source>
        <dbReference type="ARBA" id="ARBA00022801"/>
    </source>
</evidence>
<name>A0A350HAQ6_UNCW3</name>
<keyword evidence="6" id="KW-0862">Zinc</keyword>
<dbReference type="GO" id="GO:0017061">
    <property type="term" value="F:S-methyl-5-thioadenosine phosphorylase activity"/>
    <property type="evidence" value="ECO:0007669"/>
    <property type="project" value="UniProtKB-EC"/>
</dbReference>
<dbReference type="PANTHER" id="PTHR30616">
    <property type="entry name" value="UNCHARACTERIZED PROTEIN YFIH"/>
    <property type="match status" value="1"/>
</dbReference>
<keyword evidence="5" id="KW-0378">Hydrolase</keyword>
<dbReference type="AlphaFoldDB" id="A0A350HAQ6"/>
<dbReference type="CDD" id="cd16833">
    <property type="entry name" value="YfiH"/>
    <property type="match status" value="1"/>
</dbReference>
<dbReference type="SUPFAM" id="SSF64438">
    <property type="entry name" value="CNF1/YfiH-like putative cysteine hydrolases"/>
    <property type="match status" value="1"/>
</dbReference>
<dbReference type="GO" id="GO:0016787">
    <property type="term" value="F:hydrolase activity"/>
    <property type="evidence" value="ECO:0007669"/>
    <property type="project" value="UniProtKB-KW"/>
</dbReference>
<evidence type="ECO:0000256" key="7">
    <source>
        <dbReference type="ARBA" id="ARBA00047989"/>
    </source>
</evidence>
<gene>
    <name evidence="10" type="ORF">DCW38_05515</name>
</gene>
<feature type="non-terminal residue" evidence="10">
    <location>
        <position position="205"/>
    </location>
</feature>